<dbReference type="Pfam" id="PF05050">
    <property type="entry name" value="Methyltransf_21"/>
    <property type="match status" value="1"/>
</dbReference>
<dbReference type="SUPFAM" id="SSF53335">
    <property type="entry name" value="S-adenosyl-L-methionine-dependent methyltransferases"/>
    <property type="match status" value="1"/>
</dbReference>
<dbReference type="InterPro" id="IPR006342">
    <property type="entry name" value="FkbM_mtfrase"/>
</dbReference>
<dbReference type="InterPro" id="IPR029063">
    <property type="entry name" value="SAM-dependent_MTases_sf"/>
</dbReference>
<dbReference type="RefSeq" id="WP_236343734.1">
    <property type="nucleotide sequence ID" value="NZ_CAKMMF010000019.1"/>
</dbReference>
<evidence type="ECO:0000259" key="1">
    <source>
        <dbReference type="Pfam" id="PF05050"/>
    </source>
</evidence>
<dbReference type="PANTHER" id="PTHR34203">
    <property type="entry name" value="METHYLTRANSFERASE, FKBM FAMILY PROTEIN"/>
    <property type="match status" value="1"/>
</dbReference>
<proteinExistence type="predicted"/>
<dbReference type="PANTHER" id="PTHR34203:SF15">
    <property type="entry name" value="SLL1173 PROTEIN"/>
    <property type="match status" value="1"/>
</dbReference>
<keyword evidence="3" id="KW-1185">Reference proteome</keyword>
<feature type="domain" description="Methyltransferase FkbM" evidence="1">
    <location>
        <begin position="56"/>
        <end position="201"/>
    </location>
</feature>
<dbReference type="Proteomes" id="UP000838686">
    <property type="component" value="Unassembled WGS sequence"/>
</dbReference>
<dbReference type="InterPro" id="IPR052514">
    <property type="entry name" value="SAM-dependent_MTase"/>
</dbReference>
<evidence type="ECO:0000313" key="3">
    <source>
        <dbReference type="Proteomes" id="UP000838686"/>
    </source>
</evidence>
<protein>
    <recommendedName>
        <fullName evidence="1">Methyltransferase FkbM domain-containing protein</fullName>
    </recommendedName>
</protein>
<sequence length="257" mass="28964">MKTIALHYPGHLTSFALSSSDRDQILAGVEYNSGFYEPHIMNVLTHIVKPDWVCLDIGANIGAISLAMSFLASGGGAVFAFEPSSENFQYLSMNVRQNKAGNIIPLKLGVYEENKRMAFSFIDFGGGWSHLTTEYAERGIQETVTCVKLDDWAVERGLRRLDLIKLDVEGAEVPALKGAEGIIRGFRPDLIVEFNPGAQQTIFHEDPSLLYRKLQELYPSLYIIDFNYTVVQLHSYEQLMSYFRDGREVVDLYGTYK</sequence>
<comment type="caution">
    <text evidence="2">The sequence shown here is derived from an EMBL/GenBank/DDBJ whole genome shotgun (WGS) entry which is preliminary data.</text>
</comment>
<dbReference type="NCBIfam" id="TIGR01444">
    <property type="entry name" value="fkbM_fam"/>
    <property type="match status" value="1"/>
</dbReference>
<gene>
    <name evidence="2" type="ORF">PAECIP111893_03402</name>
</gene>
<name>A0ABN8GMX8_9BACL</name>
<dbReference type="EMBL" id="CAKMMF010000019">
    <property type="protein sequence ID" value="CAH1211433.1"/>
    <property type="molecule type" value="Genomic_DNA"/>
</dbReference>
<dbReference type="Gene3D" id="3.40.50.150">
    <property type="entry name" value="Vaccinia Virus protein VP39"/>
    <property type="match status" value="1"/>
</dbReference>
<accession>A0ABN8GMX8</accession>
<reference evidence="2" key="1">
    <citation type="submission" date="2022-01" db="EMBL/GenBank/DDBJ databases">
        <authorList>
            <person name="Criscuolo A."/>
        </authorList>
    </citation>
    <scope>NUCLEOTIDE SEQUENCE</scope>
    <source>
        <strain evidence="2">CIP111893</strain>
    </source>
</reference>
<organism evidence="2 3">
    <name type="scientific">Paenibacillus plantiphilus</name>
    <dbReference type="NCBI Taxonomy" id="2905650"/>
    <lineage>
        <taxon>Bacteria</taxon>
        <taxon>Bacillati</taxon>
        <taxon>Bacillota</taxon>
        <taxon>Bacilli</taxon>
        <taxon>Bacillales</taxon>
        <taxon>Paenibacillaceae</taxon>
        <taxon>Paenibacillus</taxon>
    </lineage>
</organism>
<evidence type="ECO:0000313" key="2">
    <source>
        <dbReference type="EMBL" id="CAH1211433.1"/>
    </source>
</evidence>